<evidence type="ECO:0000256" key="2">
    <source>
        <dbReference type="ARBA" id="ARBA00023125"/>
    </source>
</evidence>
<dbReference type="InterPro" id="IPR018490">
    <property type="entry name" value="cNMP-bd_dom_sf"/>
</dbReference>
<reference evidence="6" key="1">
    <citation type="submission" date="2020-11" db="EMBL/GenBank/DDBJ databases">
        <title>Halonatronomonas betainensis gen. nov., sp. nov. a novel haloalkaliphilic representative of the family Halanaerobiacae capable of betaine degradation.</title>
        <authorList>
            <person name="Boltyanskaya Y."/>
            <person name="Kevbrin V."/>
            <person name="Detkova E."/>
            <person name="Grouzdev D.S."/>
            <person name="Koziaeva V."/>
            <person name="Zhilina T."/>
        </authorList>
    </citation>
    <scope>NUCLEOTIDE SEQUENCE</scope>
    <source>
        <strain evidence="6">Z-7014</strain>
    </source>
</reference>
<dbReference type="GO" id="GO:0003677">
    <property type="term" value="F:DNA binding"/>
    <property type="evidence" value="ECO:0007669"/>
    <property type="project" value="UniProtKB-KW"/>
</dbReference>
<sequence>MEPTKNCLKDLSVFSLLNGDEIQSICKNGYLKEYRRGEIIFFENDSEKKLYLLVDGQVKLSMLSSEGREKVMTILQGGDIFGEISLFDHDPHPLTAEVLEKARLMILDWNDLEEIIMKQPRLALKIIEALSKKTRLLTSQVRDLVFHDAKGRLANLLIRFANDFGQKVEEGTMIEIILTHQEIANLLGVSRVTVTKTLNKLIDEEIIKIKERKIYILDDEKLNELVKDI</sequence>
<evidence type="ECO:0000313" key="6">
    <source>
        <dbReference type="EMBL" id="MBF8437588.1"/>
    </source>
</evidence>
<feature type="domain" description="HTH crp-type" evidence="5">
    <location>
        <begin position="147"/>
        <end position="220"/>
    </location>
</feature>
<dbReference type="Pfam" id="PF13545">
    <property type="entry name" value="HTH_Crp_2"/>
    <property type="match status" value="1"/>
</dbReference>
<proteinExistence type="predicted"/>
<feature type="domain" description="Cyclic nucleotide-binding" evidence="4">
    <location>
        <begin position="13"/>
        <end position="133"/>
    </location>
</feature>
<dbReference type="PANTHER" id="PTHR24567">
    <property type="entry name" value="CRP FAMILY TRANSCRIPTIONAL REGULATORY PROTEIN"/>
    <property type="match status" value="1"/>
</dbReference>
<dbReference type="SUPFAM" id="SSF46785">
    <property type="entry name" value="Winged helix' DNA-binding domain"/>
    <property type="match status" value="1"/>
</dbReference>
<dbReference type="InterPro" id="IPR014710">
    <property type="entry name" value="RmlC-like_jellyroll"/>
</dbReference>
<organism evidence="6 7">
    <name type="scientific">Halonatronomonas betaini</name>
    <dbReference type="NCBI Taxonomy" id="2778430"/>
    <lineage>
        <taxon>Bacteria</taxon>
        <taxon>Bacillati</taxon>
        <taxon>Bacillota</taxon>
        <taxon>Clostridia</taxon>
        <taxon>Halanaerobiales</taxon>
        <taxon>Halarsenatibacteraceae</taxon>
        <taxon>Halonatronomonas</taxon>
    </lineage>
</organism>
<dbReference type="Gene3D" id="1.10.10.10">
    <property type="entry name" value="Winged helix-like DNA-binding domain superfamily/Winged helix DNA-binding domain"/>
    <property type="match status" value="1"/>
</dbReference>
<dbReference type="InterPro" id="IPR050397">
    <property type="entry name" value="Env_Response_Regulators"/>
</dbReference>
<dbReference type="EMBL" id="JADPIE010000006">
    <property type="protein sequence ID" value="MBF8437588.1"/>
    <property type="molecule type" value="Genomic_DNA"/>
</dbReference>
<dbReference type="SUPFAM" id="SSF51206">
    <property type="entry name" value="cAMP-binding domain-like"/>
    <property type="match status" value="1"/>
</dbReference>
<dbReference type="InterPro" id="IPR012318">
    <property type="entry name" value="HTH_CRP"/>
</dbReference>
<dbReference type="CDD" id="cd00038">
    <property type="entry name" value="CAP_ED"/>
    <property type="match status" value="1"/>
</dbReference>
<evidence type="ECO:0000313" key="7">
    <source>
        <dbReference type="Proteomes" id="UP000621436"/>
    </source>
</evidence>
<dbReference type="InterPro" id="IPR036388">
    <property type="entry name" value="WH-like_DNA-bd_sf"/>
</dbReference>
<keyword evidence="7" id="KW-1185">Reference proteome</keyword>
<dbReference type="AlphaFoldDB" id="A0A931AZE4"/>
<gene>
    <name evidence="6" type="ORF">I0Q91_10875</name>
</gene>
<dbReference type="PROSITE" id="PS50042">
    <property type="entry name" value="CNMP_BINDING_3"/>
    <property type="match status" value="1"/>
</dbReference>
<dbReference type="RefSeq" id="WP_270454582.1">
    <property type="nucleotide sequence ID" value="NZ_JADPIE010000006.1"/>
</dbReference>
<dbReference type="Proteomes" id="UP000621436">
    <property type="component" value="Unassembled WGS sequence"/>
</dbReference>
<dbReference type="Gene3D" id="2.60.120.10">
    <property type="entry name" value="Jelly Rolls"/>
    <property type="match status" value="1"/>
</dbReference>
<accession>A0A931AZE4</accession>
<dbReference type="SMART" id="SM00100">
    <property type="entry name" value="cNMP"/>
    <property type="match status" value="1"/>
</dbReference>
<dbReference type="InterPro" id="IPR036390">
    <property type="entry name" value="WH_DNA-bd_sf"/>
</dbReference>
<evidence type="ECO:0000259" key="5">
    <source>
        <dbReference type="PROSITE" id="PS51063"/>
    </source>
</evidence>
<dbReference type="PANTHER" id="PTHR24567:SF74">
    <property type="entry name" value="HTH-TYPE TRANSCRIPTIONAL REGULATOR ARCR"/>
    <property type="match status" value="1"/>
</dbReference>
<evidence type="ECO:0000256" key="3">
    <source>
        <dbReference type="ARBA" id="ARBA00023163"/>
    </source>
</evidence>
<keyword evidence="3" id="KW-0804">Transcription</keyword>
<dbReference type="PROSITE" id="PS51063">
    <property type="entry name" value="HTH_CRP_2"/>
    <property type="match status" value="1"/>
</dbReference>
<evidence type="ECO:0000256" key="1">
    <source>
        <dbReference type="ARBA" id="ARBA00023015"/>
    </source>
</evidence>
<keyword evidence="1" id="KW-0805">Transcription regulation</keyword>
<dbReference type="InterPro" id="IPR000595">
    <property type="entry name" value="cNMP-bd_dom"/>
</dbReference>
<dbReference type="GO" id="GO:0003700">
    <property type="term" value="F:DNA-binding transcription factor activity"/>
    <property type="evidence" value="ECO:0007669"/>
    <property type="project" value="TreeGrafter"/>
</dbReference>
<dbReference type="CDD" id="cd00092">
    <property type="entry name" value="HTH_CRP"/>
    <property type="match status" value="1"/>
</dbReference>
<dbReference type="SMART" id="SM00419">
    <property type="entry name" value="HTH_CRP"/>
    <property type="match status" value="1"/>
</dbReference>
<name>A0A931AZE4_9FIRM</name>
<dbReference type="GO" id="GO:0005829">
    <property type="term" value="C:cytosol"/>
    <property type="evidence" value="ECO:0007669"/>
    <property type="project" value="TreeGrafter"/>
</dbReference>
<comment type="caution">
    <text evidence="6">The sequence shown here is derived from an EMBL/GenBank/DDBJ whole genome shotgun (WGS) entry which is preliminary data.</text>
</comment>
<dbReference type="Pfam" id="PF00027">
    <property type="entry name" value="cNMP_binding"/>
    <property type="match status" value="1"/>
</dbReference>
<keyword evidence="2" id="KW-0238">DNA-binding</keyword>
<protein>
    <submittedName>
        <fullName evidence="6">Crp/Fnr family transcriptional regulator</fullName>
    </submittedName>
</protein>
<evidence type="ECO:0000259" key="4">
    <source>
        <dbReference type="PROSITE" id="PS50042"/>
    </source>
</evidence>